<evidence type="ECO:0000256" key="7">
    <source>
        <dbReference type="ARBA" id="ARBA00022949"/>
    </source>
</evidence>
<keyword evidence="10" id="KW-0472">Membrane</keyword>
<protein>
    <recommendedName>
        <fullName evidence="14">Innexin</fullName>
    </recommendedName>
</protein>
<keyword evidence="6" id="KW-0303">Gap junction</keyword>
<evidence type="ECO:0000256" key="11">
    <source>
        <dbReference type="ARBA" id="ARBA00023303"/>
    </source>
</evidence>
<evidence type="ECO:0000256" key="1">
    <source>
        <dbReference type="ARBA" id="ARBA00004610"/>
    </source>
</evidence>
<dbReference type="Pfam" id="PF00876">
    <property type="entry name" value="Innexin"/>
    <property type="match status" value="1"/>
</dbReference>
<dbReference type="EMBL" id="AJWK01021985">
    <property type="status" value="NOT_ANNOTATED_CDS"/>
    <property type="molecule type" value="Genomic_DNA"/>
</dbReference>
<dbReference type="GO" id="GO:0007602">
    <property type="term" value="P:phototransduction"/>
    <property type="evidence" value="ECO:0007669"/>
    <property type="project" value="TreeGrafter"/>
</dbReference>
<accession>A0A1B0GJM3</accession>
<evidence type="ECO:0000256" key="2">
    <source>
        <dbReference type="ARBA" id="ARBA00004651"/>
    </source>
</evidence>
<evidence type="ECO:0000256" key="9">
    <source>
        <dbReference type="ARBA" id="ARBA00023065"/>
    </source>
</evidence>
<dbReference type="GO" id="GO:0005921">
    <property type="term" value="C:gap junction"/>
    <property type="evidence" value="ECO:0007669"/>
    <property type="project" value="UniProtKB-SubCell"/>
</dbReference>
<dbReference type="VEuPathDB" id="VectorBase:LLONM1_005550"/>
<comment type="subcellular location">
    <subcellularLocation>
        <location evidence="1">Cell junction</location>
        <location evidence="1">Gap junction</location>
    </subcellularLocation>
    <subcellularLocation>
        <location evidence="2">Cell membrane</location>
        <topology evidence="2">Multi-pass membrane protein</topology>
    </subcellularLocation>
</comment>
<evidence type="ECO:0000256" key="4">
    <source>
        <dbReference type="ARBA" id="ARBA00022475"/>
    </source>
</evidence>
<keyword evidence="7" id="KW-0965">Cell junction</keyword>
<dbReference type="GO" id="GO:0005243">
    <property type="term" value="F:gap junction channel activity"/>
    <property type="evidence" value="ECO:0007669"/>
    <property type="project" value="TreeGrafter"/>
</dbReference>
<dbReference type="Proteomes" id="UP000092461">
    <property type="component" value="Unassembled WGS sequence"/>
</dbReference>
<evidence type="ECO:0000256" key="3">
    <source>
        <dbReference type="ARBA" id="ARBA00022448"/>
    </source>
</evidence>
<dbReference type="VEuPathDB" id="VectorBase:LLOJ006654"/>
<sequence>MLYNLLKPLSGFWKPKPIKIHNNVFSLHGKFTVGLLIIFSLVISVKEYFGDPINCMVDNKDDKSFADYYCWIHGTYIQKRYLNGE</sequence>
<evidence type="ECO:0000256" key="8">
    <source>
        <dbReference type="ARBA" id="ARBA00022989"/>
    </source>
</evidence>
<evidence type="ECO:0000313" key="13">
    <source>
        <dbReference type="Proteomes" id="UP000092461"/>
    </source>
</evidence>
<evidence type="ECO:0000256" key="10">
    <source>
        <dbReference type="ARBA" id="ARBA00023136"/>
    </source>
</evidence>
<dbReference type="InterPro" id="IPR000990">
    <property type="entry name" value="Innexin"/>
</dbReference>
<keyword evidence="5" id="KW-0812">Transmembrane</keyword>
<name>A0A1B0GJM3_LUTLO</name>
<evidence type="ECO:0000256" key="6">
    <source>
        <dbReference type="ARBA" id="ARBA00022868"/>
    </source>
</evidence>
<dbReference type="AlphaFoldDB" id="A0A1B0GJM3"/>
<reference evidence="12" key="1">
    <citation type="submission" date="2020-05" db="UniProtKB">
        <authorList>
            <consortium name="EnsemblMetazoa"/>
        </authorList>
    </citation>
    <scope>IDENTIFICATION</scope>
    <source>
        <strain evidence="12">Jacobina</strain>
    </source>
</reference>
<dbReference type="EnsemblMetazoa" id="LLOJ006654-RA">
    <property type="protein sequence ID" value="LLOJ006654-PA"/>
    <property type="gene ID" value="LLOJ006654"/>
</dbReference>
<keyword evidence="9" id="KW-0406">Ion transport</keyword>
<dbReference type="PANTHER" id="PTHR11893">
    <property type="entry name" value="INNEXIN"/>
    <property type="match status" value="1"/>
</dbReference>
<keyword evidence="11" id="KW-0407">Ion channel</keyword>
<dbReference type="PANTHER" id="PTHR11893:SF41">
    <property type="entry name" value="INNEXIN INX2"/>
    <property type="match status" value="1"/>
</dbReference>
<dbReference type="GO" id="GO:0005886">
    <property type="term" value="C:plasma membrane"/>
    <property type="evidence" value="ECO:0007669"/>
    <property type="project" value="UniProtKB-SubCell"/>
</dbReference>
<proteinExistence type="predicted"/>
<evidence type="ECO:0000313" key="12">
    <source>
        <dbReference type="EnsemblMetazoa" id="LLOJ006654-PA"/>
    </source>
</evidence>
<evidence type="ECO:0000256" key="5">
    <source>
        <dbReference type="ARBA" id="ARBA00022692"/>
    </source>
</evidence>
<evidence type="ECO:0008006" key="14">
    <source>
        <dbReference type="Google" id="ProtNLM"/>
    </source>
</evidence>
<keyword evidence="4" id="KW-1003">Cell membrane</keyword>
<dbReference type="GO" id="GO:0034220">
    <property type="term" value="P:monoatomic ion transmembrane transport"/>
    <property type="evidence" value="ECO:0007669"/>
    <property type="project" value="UniProtKB-KW"/>
</dbReference>
<keyword evidence="13" id="KW-1185">Reference proteome</keyword>
<organism evidence="12 13">
    <name type="scientific">Lutzomyia longipalpis</name>
    <name type="common">Sand fly</name>
    <dbReference type="NCBI Taxonomy" id="7200"/>
    <lineage>
        <taxon>Eukaryota</taxon>
        <taxon>Metazoa</taxon>
        <taxon>Ecdysozoa</taxon>
        <taxon>Arthropoda</taxon>
        <taxon>Hexapoda</taxon>
        <taxon>Insecta</taxon>
        <taxon>Pterygota</taxon>
        <taxon>Neoptera</taxon>
        <taxon>Endopterygota</taxon>
        <taxon>Diptera</taxon>
        <taxon>Nematocera</taxon>
        <taxon>Psychodoidea</taxon>
        <taxon>Psychodidae</taxon>
        <taxon>Lutzomyia</taxon>
        <taxon>Lutzomyia</taxon>
    </lineage>
</organism>
<keyword evidence="3" id="KW-0813">Transport</keyword>
<keyword evidence="8" id="KW-1133">Transmembrane helix</keyword>